<comment type="cofactor">
    <cofactor evidence="6">
        <name>[4Fe-4S] cluster</name>
        <dbReference type="ChEBI" id="CHEBI:49883"/>
    </cofactor>
    <text evidence="6">Binds 1 [4Fe-4S] cluster.</text>
</comment>
<evidence type="ECO:0000256" key="5">
    <source>
        <dbReference type="ARBA" id="ARBA00023014"/>
    </source>
</evidence>
<evidence type="ECO:0000256" key="6">
    <source>
        <dbReference type="RuleBase" id="RU366068"/>
    </source>
</evidence>
<comment type="caution">
    <text evidence="8">The sequence shown here is derived from an EMBL/GenBank/DDBJ whole genome shotgun (WGS) entry which is preliminary data.</text>
</comment>
<reference evidence="8 9" key="1">
    <citation type="journal article" date="2022" name="Allergy">
        <title>Genome assembly and annotation of Periplaneta americana reveal a comprehensive cockroach allergen profile.</title>
        <authorList>
            <person name="Wang L."/>
            <person name="Xiong Q."/>
            <person name="Saelim N."/>
            <person name="Wang L."/>
            <person name="Nong W."/>
            <person name="Wan A.T."/>
            <person name="Shi M."/>
            <person name="Liu X."/>
            <person name="Cao Q."/>
            <person name="Hui J.H.L."/>
            <person name="Sookrung N."/>
            <person name="Leung T.F."/>
            <person name="Tungtrongchitr A."/>
            <person name="Tsui S.K.W."/>
        </authorList>
    </citation>
    <scope>NUCLEOTIDE SEQUENCE [LARGE SCALE GENOMIC DNA]</scope>
    <source>
        <strain evidence="8">PWHHKU_190912</strain>
    </source>
</reference>
<gene>
    <name evidence="8" type="ORF">ANN_02540</name>
</gene>
<dbReference type="InterPro" id="IPR007859">
    <property type="entry name" value="ETF-QO/FixX_C"/>
</dbReference>
<dbReference type="InterPro" id="IPR017896">
    <property type="entry name" value="4Fe4S_Fe-S-bd"/>
</dbReference>
<evidence type="ECO:0000313" key="8">
    <source>
        <dbReference type="EMBL" id="KAJ4451101.1"/>
    </source>
</evidence>
<dbReference type="Proteomes" id="UP001148838">
    <property type="component" value="Unassembled WGS sequence"/>
</dbReference>
<evidence type="ECO:0000256" key="1">
    <source>
        <dbReference type="ARBA" id="ARBA00022448"/>
    </source>
</evidence>
<name>A0ABQ8TY96_PERAM</name>
<dbReference type="EC" id="1.5.5.1" evidence="6"/>
<keyword evidence="1 6" id="KW-0813">Transport</keyword>
<dbReference type="Pfam" id="PF05187">
    <property type="entry name" value="Fer4_ETF_QO"/>
    <property type="match status" value="1"/>
</dbReference>
<evidence type="ECO:0000256" key="2">
    <source>
        <dbReference type="ARBA" id="ARBA00022723"/>
    </source>
</evidence>
<dbReference type="EMBL" id="JAJSOF020000001">
    <property type="protein sequence ID" value="KAJ4451101.1"/>
    <property type="molecule type" value="Genomic_DNA"/>
</dbReference>
<dbReference type="SUPFAM" id="SSF54862">
    <property type="entry name" value="4Fe-4S ferredoxins"/>
    <property type="match status" value="1"/>
</dbReference>
<dbReference type="Gene3D" id="3.30.70.20">
    <property type="match status" value="1"/>
</dbReference>
<keyword evidence="4 6" id="KW-0408">Iron</keyword>
<dbReference type="PANTHER" id="PTHR10617:SF107">
    <property type="entry name" value="ELECTRON TRANSFER FLAVOPROTEIN-UBIQUINONE OXIDOREDUCTASE, MITOCHONDRIAL"/>
    <property type="match status" value="1"/>
</dbReference>
<comment type="cofactor">
    <cofactor evidence="6">
        <name>FAD</name>
        <dbReference type="ChEBI" id="CHEBI:57692"/>
    </cofactor>
</comment>
<proteinExistence type="predicted"/>
<keyword evidence="2 6" id="KW-0479">Metal-binding</keyword>
<evidence type="ECO:0000313" key="9">
    <source>
        <dbReference type="Proteomes" id="UP001148838"/>
    </source>
</evidence>
<comment type="function">
    <text evidence="6">Accepts electrons from ETF and reduces ubiquinone.</text>
</comment>
<accession>A0ABQ8TY96</accession>
<keyword evidence="9" id="KW-1185">Reference proteome</keyword>
<protein>
    <recommendedName>
        <fullName evidence="6">Electron transfer flavoprotein-ubiquinone oxidoreductase</fullName>
        <shortName evidence="6">ETF-QO</shortName>
        <ecNumber evidence="6">1.5.5.1</ecNumber>
    </recommendedName>
</protein>
<keyword evidence="6" id="KW-0274">FAD</keyword>
<organism evidence="8 9">
    <name type="scientific">Periplaneta americana</name>
    <name type="common">American cockroach</name>
    <name type="synonym">Blatta americana</name>
    <dbReference type="NCBI Taxonomy" id="6978"/>
    <lineage>
        <taxon>Eukaryota</taxon>
        <taxon>Metazoa</taxon>
        <taxon>Ecdysozoa</taxon>
        <taxon>Arthropoda</taxon>
        <taxon>Hexapoda</taxon>
        <taxon>Insecta</taxon>
        <taxon>Pterygota</taxon>
        <taxon>Neoptera</taxon>
        <taxon>Polyneoptera</taxon>
        <taxon>Dictyoptera</taxon>
        <taxon>Blattodea</taxon>
        <taxon>Blattoidea</taxon>
        <taxon>Blattidae</taxon>
        <taxon>Blattinae</taxon>
        <taxon>Periplaneta</taxon>
    </lineage>
</organism>
<keyword evidence="6" id="KW-0830">Ubiquinone</keyword>
<evidence type="ECO:0000256" key="4">
    <source>
        <dbReference type="ARBA" id="ARBA00023004"/>
    </source>
</evidence>
<dbReference type="PANTHER" id="PTHR10617">
    <property type="entry name" value="ELECTRON TRANSFER FLAVOPROTEIN-UBIQUINONE OXIDOREDUCTASE"/>
    <property type="match status" value="1"/>
</dbReference>
<dbReference type="PROSITE" id="PS51379">
    <property type="entry name" value="4FE4S_FER_2"/>
    <property type="match status" value="1"/>
</dbReference>
<evidence type="ECO:0000256" key="3">
    <source>
        <dbReference type="ARBA" id="ARBA00022982"/>
    </source>
</evidence>
<keyword evidence="6" id="KW-0560">Oxidoreductase</keyword>
<evidence type="ECO:0000259" key="7">
    <source>
        <dbReference type="PROSITE" id="PS51379"/>
    </source>
</evidence>
<keyword evidence="3 6" id="KW-0249">Electron transport</keyword>
<feature type="domain" description="4Fe-4S ferredoxin-type" evidence="7">
    <location>
        <begin position="35"/>
        <end position="64"/>
    </location>
</feature>
<keyword evidence="6" id="KW-0285">Flavoprotein</keyword>
<dbReference type="InterPro" id="IPR040156">
    <property type="entry name" value="ETF-QO"/>
</dbReference>
<keyword evidence="5 6" id="KW-0411">Iron-sulfur</keyword>
<comment type="catalytic activity">
    <reaction evidence="6">
        <text>a ubiquinone + reduced [electron-transfer flavoprotein] = a ubiquinol + oxidized [electron-transfer flavoprotein] + H(+)</text>
        <dbReference type="Rhea" id="RHEA:24052"/>
        <dbReference type="Rhea" id="RHEA-COMP:9565"/>
        <dbReference type="Rhea" id="RHEA-COMP:9566"/>
        <dbReference type="Rhea" id="RHEA-COMP:10685"/>
        <dbReference type="Rhea" id="RHEA-COMP:10686"/>
        <dbReference type="ChEBI" id="CHEBI:15378"/>
        <dbReference type="ChEBI" id="CHEBI:16389"/>
        <dbReference type="ChEBI" id="CHEBI:17976"/>
        <dbReference type="ChEBI" id="CHEBI:57692"/>
        <dbReference type="ChEBI" id="CHEBI:58307"/>
        <dbReference type="EC" id="1.5.5.1"/>
    </reaction>
</comment>
<sequence length="232" mass="26094">MFLIMSGEEYHAFLDSRLDDKSVYEFVPLEDGSGQRLQINAQNCIHCKTCDIKDPSQNINWVVPEGGGGPAYNGIHGCPEIETLAHVLGFCEQRLLLRNSKHHLVRSKIAAALKNKGWIVEEGISCLAENGPTRRVDILAYNADTKQGIIVDPMIRFEVECHQSAEVHLEKKSIYEPTVNYFKLKYALIHVEVFGLLIGARGTIPAFFEEFRRQFALPTSLRDDIVIIVIGL</sequence>